<feature type="compositionally biased region" description="Polar residues" evidence="1">
    <location>
        <begin position="69"/>
        <end position="86"/>
    </location>
</feature>
<name>A0AAN9YKE9_9PEZI</name>
<organism evidence="2 3">
    <name type="scientific">Cytospora paraplurivora</name>
    <dbReference type="NCBI Taxonomy" id="2898453"/>
    <lineage>
        <taxon>Eukaryota</taxon>
        <taxon>Fungi</taxon>
        <taxon>Dikarya</taxon>
        <taxon>Ascomycota</taxon>
        <taxon>Pezizomycotina</taxon>
        <taxon>Sordariomycetes</taxon>
        <taxon>Sordariomycetidae</taxon>
        <taxon>Diaporthales</taxon>
        <taxon>Cytosporaceae</taxon>
        <taxon>Cytospora</taxon>
    </lineage>
</organism>
<feature type="compositionally biased region" description="Basic and acidic residues" evidence="1">
    <location>
        <begin position="461"/>
        <end position="476"/>
    </location>
</feature>
<dbReference type="GO" id="GO:1902412">
    <property type="term" value="P:regulation of mitotic cytokinesis"/>
    <property type="evidence" value="ECO:0007669"/>
    <property type="project" value="InterPro"/>
</dbReference>
<feature type="compositionally biased region" description="Low complexity" evidence="1">
    <location>
        <begin position="303"/>
        <end position="312"/>
    </location>
</feature>
<feature type="region of interest" description="Disordered" evidence="1">
    <location>
        <begin position="162"/>
        <end position="181"/>
    </location>
</feature>
<feature type="region of interest" description="Disordered" evidence="1">
    <location>
        <begin position="442"/>
        <end position="476"/>
    </location>
</feature>
<dbReference type="Pfam" id="PF20162">
    <property type="entry name" value="Etd1"/>
    <property type="match status" value="1"/>
</dbReference>
<comment type="caution">
    <text evidence="2">The sequence shown here is derived from an EMBL/GenBank/DDBJ whole genome shotgun (WGS) entry which is preliminary data.</text>
</comment>
<sequence>MSSHSRAVSKEGASTLAGSEMSVPGLASGDDDDTDYKSDAVFDSFRTTDSDRVRMVETPLESMFDESPHGTTGNAKTRRLSIQETLGHSWDGDTKILEEDEGSLTPNRGIPPPRVHNDSDSDADRATEIAKFQISIGNNKTFGRLSLDTLDDDYDWARDDEDVLSNPLSPPTSSINSRRGPIPQMRTALANISGNGTPDTNAIACGNDRPRSNIFDWSEPSHGNVDEEFSRPRTVDGKQELALRGGRQPNRKSFVPAHVRSQSVPNAIDPIEIVKGAPKFGTWGISTKNPNEDWDDDFDFEEGSNSGSGSRSPTKPLSVSVPKSIQTTQATVKAHSGQIRELSLLVSSLKRLCRQGRALNLHHGQSATLWKEAENIIALASPDDEEIEVNETDRSSSDFDPSPVDERFLEQGFDAAMLDGTENEEQEPDILKNAVVRERQVPRRRSVFSPDDDIFGNNPPSDKEGTRPHTPRTPDRVVEFHTPDGAVVSSVIAAMEQQRSQPGLRKESPLKPSKAKLYFDTNSLQELVKRASSVFHTLSDIVRREELLSMSPQVTPRYDRVRRGGSPAFTRVFTDPDRSPPRHLVRSQTSHSPLPRKASDTNGLGPRMQIMTVN</sequence>
<keyword evidence="3" id="KW-1185">Reference proteome</keyword>
<reference evidence="2 3" key="1">
    <citation type="journal article" date="2023" name="PLoS ONE">
        <title>Cytospora paraplurivora sp. nov. isolated from orchards with fruit tree decline syndrome in Ontario, Canada.</title>
        <authorList>
            <person name="Ilyukhin E."/>
            <person name="Nguyen H.D.T."/>
            <person name="Castle A.J."/>
            <person name="Ellouze W."/>
        </authorList>
    </citation>
    <scope>NUCLEOTIDE SEQUENCE [LARGE SCALE GENOMIC DNA]</scope>
    <source>
        <strain evidence="2 3">FDS-564</strain>
    </source>
</reference>
<feature type="region of interest" description="Disordered" evidence="1">
    <location>
        <begin position="1"/>
        <end position="126"/>
    </location>
</feature>
<feature type="region of interest" description="Disordered" evidence="1">
    <location>
        <begin position="284"/>
        <end position="320"/>
    </location>
</feature>
<dbReference type="InterPro" id="IPR045342">
    <property type="entry name" value="Etd1"/>
</dbReference>
<dbReference type="Proteomes" id="UP001320245">
    <property type="component" value="Unassembled WGS sequence"/>
</dbReference>
<evidence type="ECO:0000313" key="2">
    <source>
        <dbReference type="EMBL" id="KAK7747366.1"/>
    </source>
</evidence>
<feature type="compositionally biased region" description="Basic and acidic residues" evidence="1">
    <location>
        <begin position="35"/>
        <end position="55"/>
    </location>
</feature>
<accession>A0AAN9YKE9</accession>
<protein>
    <submittedName>
        <fullName evidence="2">Uncharacterized protein</fullName>
    </submittedName>
</protein>
<dbReference type="AlphaFoldDB" id="A0AAN9YKE9"/>
<feature type="compositionally biased region" description="Acidic residues" evidence="1">
    <location>
        <begin position="292"/>
        <end position="302"/>
    </location>
</feature>
<feature type="region of interest" description="Disordered" evidence="1">
    <location>
        <begin position="558"/>
        <end position="614"/>
    </location>
</feature>
<evidence type="ECO:0000313" key="3">
    <source>
        <dbReference type="Proteomes" id="UP001320245"/>
    </source>
</evidence>
<gene>
    <name evidence="2" type="ORF">SLS53_001620</name>
</gene>
<proteinExistence type="predicted"/>
<evidence type="ECO:0000256" key="1">
    <source>
        <dbReference type="SAM" id="MobiDB-lite"/>
    </source>
</evidence>
<feature type="compositionally biased region" description="Basic and acidic residues" evidence="1">
    <location>
        <begin position="115"/>
        <end position="126"/>
    </location>
</feature>
<dbReference type="GO" id="GO:0005096">
    <property type="term" value="F:GTPase activator activity"/>
    <property type="evidence" value="ECO:0007669"/>
    <property type="project" value="InterPro"/>
</dbReference>
<dbReference type="EMBL" id="JAJSPL020000004">
    <property type="protein sequence ID" value="KAK7747366.1"/>
    <property type="molecule type" value="Genomic_DNA"/>
</dbReference>